<dbReference type="CDD" id="cd00088">
    <property type="entry name" value="HPT"/>
    <property type="match status" value="1"/>
</dbReference>
<dbReference type="Proteomes" id="UP000231553">
    <property type="component" value="Unassembled WGS sequence"/>
</dbReference>
<sequence length="110" mass="12532">MIDWSRVKILCEEVGKDDFAEVVELFFEEMGAALARLDQNPDLSRLAADLHFLKGSALNLGFRQVAELCGEGEQLAAQRRAAEVRLDRIQTAYRQSRAEFERDCPLHLPR</sequence>
<reference evidence="3 4" key="1">
    <citation type="journal article" date="2018" name="Int. J. Syst. Evol. Microbiol.">
        <title>Pseudooceanicola lipolyticus sp. nov., a marine alphaproteobacterium, reclassification of Oceanicola flagellatus as Pseudooceanicola flagellatus comb. nov. and emended description of the genus Pseudooceanicola.</title>
        <authorList>
            <person name="Huang M.-M."/>
            <person name="Guo L.-L."/>
            <person name="Wu Y.-H."/>
            <person name="Lai Q.-L."/>
            <person name="Shao Z.-Z."/>
            <person name="Wang C.-S."/>
            <person name="Wu M."/>
            <person name="Xu X.-W."/>
        </authorList>
    </citation>
    <scope>NUCLEOTIDE SEQUENCE [LARGE SCALE GENOMIC DNA]</scope>
    <source>
        <strain evidence="3 4">157</strain>
    </source>
</reference>
<dbReference type="OrthoDB" id="7867809at2"/>
<keyword evidence="3" id="KW-0418">Kinase</keyword>
<name>A0A2M8J3I8_9RHOB</name>
<dbReference type="GO" id="GO:0000160">
    <property type="term" value="P:phosphorelay signal transduction system"/>
    <property type="evidence" value="ECO:0007669"/>
    <property type="project" value="UniProtKB-KW"/>
</dbReference>
<keyword evidence="1" id="KW-0902">Two-component regulatory system</keyword>
<proteinExistence type="predicted"/>
<accession>A0A2M8J3I8</accession>
<organism evidence="3 4">
    <name type="scientific">Pseudooceanicola lipolyticus</name>
    <dbReference type="NCBI Taxonomy" id="2029104"/>
    <lineage>
        <taxon>Bacteria</taxon>
        <taxon>Pseudomonadati</taxon>
        <taxon>Pseudomonadota</taxon>
        <taxon>Alphaproteobacteria</taxon>
        <taxon>Rhodobacterales</taxon>
        <taxon>Paracoccaceae</taxon>
        <taxon>Pseudooceanicola</taxon>
    </lineage>
</organism>
<dbReference type="GO" id="GO:0004672">
    <property type="term" value="F:protein kinase activity"/>
    <property type="evidence" value="ECO:0007669"/>
    <property type="project" value="UniProtKB-ARBA"/>
</dbReference>
<dbReference type="InterPro" id="IPR036641">
    <property type="entry name" value="HPT_dom_sf"/>
</dbReference>
<protein>
    <submittedName>
        <fullName evidence="3">Histidine kinase</fullName>
    </submittedName>
</protein>
<dbReference type="Gene3D" id="1.20.120.160">
    <property type="entry name" value="HPT domain"/>
    <property type="match status" value="1"/>
</dbReference>
<dbReference type="RefSeq" id="WP_100161831.1">
    <property type="nucleotide sequence ID" value="NZ_PGTB01000016.1"/>
</dbReference>
<dbReference type="EMBL" id="PGTB01000016">
    <property type="protein sequence ID" value="PJE37351.1"/>
    <property type="molecule type" value="Genomic_DNA"/>
</dbReference>
<dbReference type="AlphaFoldDB" id="A0A2M8J3I8"/>
<keyword evidence="4" id="KW-1185">Reference proteome</keyword>
<dbReference type="SUPFAM" id="SSF47226">
    <property type="entry name" value="Histidine-containing phosphotransfer domain, HPT domain"/>
    <property type="match status" value="1"/>
</dbReference>
<dbReference type="InterPro" id="IPR008207">
    <property type="entry name" value="Sig_transdc_His_kin_Hpt_dom"/>
</dbReference>
<evidence type="ECO:0000259" key="2">
    <source>
        <dbReference type="Pfam" id="PF01627"/>
    </source>
</evidence>
<gene>
    <name evidence="3" type="ORF">CVM52_07190</name>
</gene>
<feature type="domain" description="HPt" evidence="2">
    <location>
        <begin position="21"/>
        <end position="98"/>
    </location>
</feature>
<evidence type="ECO:0000313" key="4">
    <source>
        <dbReference type="Proteomes" id="UP000231553"/>
    </source>
</evidence>
<keyword evidence="3" id="KW-0808">Transferase</keyword>
<comment type="caution">
    <text evidence="3">The sequence shown here is derived from an EMBL/GenBank/DDBJ whole genome shotgun (WGS) entry which is preliminary data.</text>
</comment>
<evidence type="ECO:0000313" key="3">
    <source>
        <dbReference type="EMBL" id="PJE37351.1"/>
    </source>
</evidence>
<evidence type="ECO:0000256" key="1">
    <source>
        <dbReference type="ARBA" id="ARBA00023012"/>
    </source>
</evidence>
<dbReference type="Pfam" id="PF01627">
    <property type="entry name" value="Hpt"/>
    <property type="match status" value="1"/>
</dbReference>